<comment type="caution">
    <text evidence="4">The sequence shown here is derived from an EMBL/GenBank/DDBJ whole genome shotgun (WGS) entry which is preliminary data.</text>
</comment>
<organism evidence="4 5">
    <name type="scientific">Mikania micrantha</name>
    <name type="common">bitter vine</name>
    <dbReference type="NCBI Taxonomy" id="192012"/>
    <lineage>
        <taxon>Eukaryota</taxon>
        <taxon>Viridiplantae</taxon>
        <taxon>Streptophyta</taxon>
        <taxon>Embryophyta</taxon>
        <taxon>Tracheophyta</taxon>
        <taxon>Spermatophyta</taxon>
        <taxon>Magnoliopsida</taxon>
        <taxon>eudicotyledons</taxon>
        <taxon>Gunneridae</taxon>
        <taxon>Pentapetalae</taxon>
        <taxon>asterids</taxon>
        <taxon>campanulids</taxon>
        <taxon>Asterales</taxon>
        <taxon>Asteraceae</taxon>
        <taxon>Asteroideae</taxon>
        <taxon>Heliantheae alliance</taxon>
        <taxon>Eupatorieae</taxon>
        <taxon>Mikania</taxon>
    </lineage>
</organism>
<reference evidence="4 5" key="1">
    <citation type="submission" date="2019-05" db="EMBL/GenBank/DDBJ databases">
        <title>Mikania micrantha, genome provides insights into the molecular mechanism of rapid growth.</title>
        <authorList>
            <person name="Liu B."/>
        </authorList>
    </citation>
    <scope>NUCLEOTIDE SEQUENCE [LARGE SCALE GENOMIC DNA]</scope>
    <source>
        <strain evidence="4">NLD-2019</strain>
        <tissue evidence="4">Leaf</tissue>
    </source>
</reference>
<feature type="domain" description="Integrase zinc-binding" evidence="2">
    <location>
        <begin position="30"/>
        <end position="77"/>
    </location>
</feature>
<sequence>MCPRMQASPAYVRELFVIAELLFIPDDVDIHKLLMHEYHSYPLGGHSGIKSTVKRIGGTFAWPNLKKHVAAFIHDCPLGTILNYSTAYHPKSDGQTEVVNHCLQDYLRSSIKMTPFEAVCGCPVPDQNHYIPAKASSEDVNDLLRNHDNIRAKLKQILQRAQKCMADLANQKHTDREFPVGTMVYLRLPDYRQQLVQSRKTKKFTKRFYGPFEVIERIGPVAYRLNLPANAKIHPVFHVSLLREAFGNPTPVPLPQLLSNDFDNSDVLLEDENLN</sequence>
<dbReference type="AlphaFoldDB" id="A0A5N6P9W2"/>
<dbReference type="Proteomes" id="UP000326396">
    <property type="component" value="Linkage Group LG13"/>
</dbReference>
<dbReference type="PANTHER" id="PTHR46148">
    <property type="entry name" value="CHROMO DOMAIN-CONTAINING PROTEIN"/>
    <property type="match status" value="1"/>
</dbReference>
<name>A0A5N6P9W2_9ASTR</name>
<dbReference type="InterPro" id="IPR041588">
    <property type="entry name" value="Integrase_H2C2"/>
</dbReference>
<dbReference type="Gene3D" id="1.10.340.70">
    <property type="match status" value="1"/>
</dbReference>
<dbReference type="PANTHER" id="PTHR46148:SF55">
    <property type="match status" value="1"/>
</dbReference>
<dbReference type="Pfam" id="PF17921">
    <property type="entry name" value="Integrase_H2C2"/>
    <property type="match status" value="1"/>
</dbReference>
<dbReference type="EMBL" id="SZYD01000005">
    <property type="protein sequence ID" value="KAD6118890.1"/>
    <property type="molecule type" value="Genomic_DNA"/>
</dbReference>
<keyword evidence="1" id="KW-0175">Coiled coil</keyword>
<feature type="domain" description="Tf2-1-like SH3-like" evidence="3">
    <location>
        <begin position="181"/>
        <end position="244"/>
    </location>
</feature>
<dbReference type="OrthoDB" id="5554229at2759"/>
<keyword evidence="5" id="KW-1185">Reference proteome</keyword>
<feature type="coiled-coil region" evidence="1">
    <location>
        <begin position="140"/>
        <end position="171"/>
    </location>
</feature>
<accession>A0A5N6P9W2</accession>
<dbReference type="InterPro" id="IPR056924">
    <property type="entry name" value="SH3_Tf2-1"/>
</dbReference>
<evidence type="ECO:0000313" key="5">
    <source>
        <dbReference type="Proteomes" id="UP000326396"/>
    </source>
</evidence>
<evidence type="ECO:0000259" key="3">
    <source>
        <dbReference type="Pfam" id="PF24626"/>
    </source>
</evidence>
<dbReference type="Pfam" id="PF24626">
    <property type="entry name" value="SH3_Tf2-1"/>
    <property type="match status" value="1"/>
</dbReference>
<evidence type="ECO:0000259" key="2">
    <source>
        <dbReference type="Pfam" id="PF17921"/>
    </source>
</evidence>
<protein>
    <submittedName>
        <fullName evidence="4">Uncharacterized protein</fullName>
    </submittedName>
</protein>
<evidence type="ECO:0000313" key="4">
    <source>
        <dbReference type="EMBL" id="KAD6118890.1"/>
    </source>
</evidence>
<proteinExistence type="predicted"/>
<gene>
    <name evidence="4" type="ORF">E3N88_10161</name>
</gene>
<evidence type="ECO:0000256" key="1">
    <source>
        <dbReference type="SAM" id="Coils"/>
    </source>
</evidence>